<gene>
    <name evidence="1" type="ORF">SAMN04488589_0024</name>
</gene>
<keyword evidence="2" id="KW-1185">Reference proteome</keyword>
<accession>A0A7Z7FBF8</accession>
<organism evidence="1 2">
    <name type="scientific">Methanolobus vulcani</name>
    <dbReference type="NCBI Taxonomy" id="38026"/>
    <lineage>
        <taxon>Archaea</taxon>
        <taxon>Methanobacteriati</taxon>
        <taxon>Methanobacteriota</taxon>
        <taxon>Stenosarchaea group</taxon>
        <taxon>Methanomicrobia</taxon>
        <taxon>Methanosarcinales</taxon>
        <taxon>Methanosarcinaceae</taxon>
        <taxon>Methanolobus</taxon>
    </lineage>
</organism>
<dbReference type="InterPro" id="IPR005358">
    <property type="entry name" value="Puta_zinc/iron-chelating_dom"/>
</dbReference>
<evidence type="ECO:0000313" key="1">
    <source>
        <dbReference type="EMBL" id="SDF22130.1"/>
    </source>
</evidence>
<name>A0A7Z7FBF8_9EURY</name>
<dbReference type="Proteomes" id="UP000199259">
    <property type="component" value="Unassembled WGS sequence"/>
</dbReference>
<evidence type="ECO:0000313" key="2">
    <source>
        <dbReference type="Proteomes" id="UP000199259"/>
    </source>
</evidence>
<reference evidence="1 2" key="1">
    <citation type="submission" date="2016-10" db="EMBL/GenBank/DDBJ databases">
        <authorList>
            <person name="Varghese N."/>
            <person name="Submissions S."/>
        </authorList>
    </citation>
    <scope>NUCLEOTIDE SEQUENCE [LARGE SCALE GENOMIC DNA]</scope>
    <source>
        <strain evidence="1 2">PL 12/M</strain>
    </source>
</reference>
<proteinExistence type="predicted"/>
<dbReference type="RefSeq" id="WP_091707638.1">
    <property type="nucleotide sequence ID" value="NZ_FNCA01000001.1"/>
</dbReference>
<sequence length="348" mass="40289">MTEIDFSPLKGLRFNCLEGCGFCCSFPAEVREWEKYFSIILEKNSEAFRKWKNEYSCLNGIYTMRQRQDRGSCILLRDDKRCGIYDIRSLLCRTFPVKFFFGWRVQLYPSMSCRGFSDEAVNDMTDLGKEAIAELPEGLMDQMLEKSKALYASLPEKIHDYMTPDQLHTLLLEHVDKMLFYPWSVSDEARGEFEVELSSENFLNLPTYLTEELEWQVFRMEDGFVRRMILKETGETKNIDNIVYSNFSVKPLSSEAARDLSIYLSRLASTDHFAGVVYRKALEQGDNLISLSCLAVSELEKVKDMFLLKASLLAEFDKWEHVNERTIEDTIVMYDSCLATVPAIGMIL</sequence>
<dbReference type="EMBL" id="FNCA01000001">
    <property type="protein sequence ID" value="SDF22130.1"/>
    <property type="molecule type" value="Genomic_DNA"/>
</dbReference>
<dbReference type="Pfam" id="PF03692">
    <property type="entry name" value="CxxCxxCC"/>
    <property type="match status" value="1"/>
</dbReference>
<dbReference type="AlphaFoldDB" id="A0A7Z7FBF8"/>
<comment type="caution">
    <text evidence="1">The sequence shown here is derived from an EMBL/GenBank/DDBJ whole genome shotgun (WGS) entry which is preliminary data.</text>
</comment>
<protein>
    <submittedName>
        <fullName evidence="1">Fe-S-cluster containining protein</fullName>
    </submittedName>
</protein>
<dbReference type="OrthoDB" id="36424at2157"/>